<accession>A0A0E9U9D6</accession>
<dbReference type="AlphaFoldDB" id="A0A0E9U9D6"/>
<reference evidence="1" key="2">
    <citation type="journal article" date="2015" name="Fish Shellfish Immunol.">
        <title>Early steps in the European eel (Anguilla anguilla)-Vibrio vulnificus interaction in the gills: Role of the RtxA13 toxin.</title>
        <authorList>
            <person name="Callol A."/>
            <person name="Pajuelo D."/>
            <person name="Ebbesson L."/>
            <person name="Teles M."/>
            <person name="MacKenzie S."/>
            <person name="Amaro C."/>
        </authorList>
    </citation>
    <scope>NUCLEOTIDE SEQUENCE</scope>
</reference>
<protein>
    <submittedName>
        <fullName evidence="1">Uncharacterized protein</fullName>
    </submittedName>
</protein>
<reference evidence="1" key="1">
    <citation type="submission" date="2014-11" db="EMBL/GenBank/DDBJ databases">
        <authorList>
            <person name="Amaro Gonzalez C."/>
        </authorList>
    </citation>
    <scope>NUCLEOTIDE SEQUENCE</scope>
</reference>
<dbReference type="EMBL" id="GBXM01046999">
    <property type="protein sequence ID" value="JAH61578.1"/>
    <property type="molecule type" value="Transcribed_RNA"/>
</dbReference>
<evidence type="ECO:0000313" key="1">
    <source>
        <dbReference type="EMBL" id="JAH61578.1"/>
    </source>
</evidence>
<sequence length="20" mass="2254">MAIWHVKGYLSAIPSIKTTH</sequence>
<organism evidence="1">
    <name type="scientific">Anguilla anguilla</name>
    <name type="common">European freshwater eel</name>
    <name type="synonym">Muraena anguilla</name>
    <dbReference type="NCBI Taxonomy" id="7936"/>
    <lineage>
        <taxon>Eukaryota</taxon>
        <taxon>Metazoa</taxon>
        <taxon>Chordata</taxon>
        <taxon>Craniata</taxon>
        <taxon>Vertebrata</taxon>
        <taxon>Euteleostomi</taxon>
        <taxon>Actinopterygii</taxon>
        <taxon>Neopterygii</taxon>
        <taxon>Teleostei</taxon>
        <taxon>Anguilliformes</taxon>
        <taxon>Anguillidae</taxon>
        <taxon>Anguilla</taxon>
    </lineage>
</organism>
<proteinExistence type="predicted"/>
<name>A0A0E9U9D6_ANGAN</name>